<dbReference type="InterPro" id="IPR050821">
    <property type="entry name" value="Cytosolic_carboxypeptidase"/>
</dbReference>
<dbReference type="SUPFAM" id="SSF53187">
    <property type="entry name" value="Zn-dependent exopeptidases"/>
    <property type="match status" value="1"/>
</dbReference>
<keyword evidence="4" id="KW-0378">Hydrolase</keyword>
<dbReference type="InterPro" id="IPR000834">
    <property type="entry name" value="Peptidase_M14"/>
</dbReference>
<dbReference type="CDD" id="cd06234">
    <property type="entry name" value="M14_PaCCP-like"/>
    <property type="match status" value="1"/>
</dbReference>
<dbReference type="RefSeq" id="WP_085879213.1">
    <property type="nucleotide sequence ID" value="NZ_FWFZ01000010.1"/>
</dbReference>
<feature type="domain" description="Peptidase M14" evidence="3">
    <location>
        <begin position="122"/>
        <end position="387"/>
    </location>
</feature>
<dbReference type="GO" id="GO:0004181">
    <property type="term" value="F:metallocarboxypeptidase activity"/>
    <property type="evidence" value="ECO:0007669"/>
    <property type="project" value="InterPro"/>
</dbReference>
<organism evidence="4 5">
    <name type="scientific">Roseisalinus antarcticus</name>
    <dbReference type="NCBI Taxonomy" id="254357"/>
    <lineage>
        <taxon>Bacteria</taxon>
        <taxon>Pseudomonadati</taxon>
        <taxon>Pseudomonadota</taxon>
        <taxon>Alphaproteobacteria</taxon>
        <taxon>Rhodobacterales</taxon>
        <taxon>Roseobacteraceae</taxon>
        <taxon>Roseisalinus</taxon>
    </lineage>
</organism>
<reference evidence="4 5" key="1">
    <citation type="submission" date="2017-03" db="EMBL/GenBank/DDBJ databases">
        <authorList>
            <person name="Afonso C.L."/>
            <person name="Miller P.J."/>
            <person name="Scott M.A."/>
            <person name="Spackman E."/>
            <person name="Goraichik I."/>
            <person name="Dimitrov K.M."/>
            <person name="Suarez D.L."/>
            <person name="Swayne D.E."/>
        </authorList>
    </citation>
    <scope>NUCLEOTIDE SEQUENCE [LARGE SCALE GENOMIC DNA]</scope>
    <source>
        <strain evidence="4 5">CECT 7023</strain>
    </source>
</reference>
<keyword evidence="4" id="KW-0645">Protease</keyword>
<dbReference type="Gene3D" id="3.40.630.10">
    <property type="entry name" value="Zn peptidases"/>
    <property type="match status" value="1"/>
</dbReference>
<keyword evidence="4" id="KW-0121">Carboxypeptidase</keyword>
<dbReference type="OrthoDB" id="5490902at2"/>
<dbReference type="PANTHER" id="PTHR12756">
    <property type="entry name" value="CYTOSOLIC CARBOXYPEPTIDASE"/>
    <property type="match status" value="1"/>
</dbReference>
<dbReference type="InterPro" id="IPR040626">
    <property type="entry name" value="Pepdidase_M14_N"/>
</dbReference>
<dbReference type="GO" id="GO:0008270">
    <property type="term" value="F:zinc ion binding"/>
    <property type="evidence" value="ECO:0007669"/>
    <property type="project" value="InterPro"/>
</dbReference>
<comment type="cofactor">
    <cofactor evidence="1">
        <name>Zn(2+)</name>
        <dbReference type="ChEBI" id="CHEBI:29105"/>
    </cofactor>
</comment>
<evidence type="ECO:0000256" key="2">
    <source>
        <dbReference type="PROSITE-ProRule" id="PRU01379"/>
    </source>
</evidence>
<dbReference type="PROSITE" id="PS52035">
    <property type="entry name" value="PEPTIDASE_M14"/>
    <property type="match status" value="1"/>
</dbReference>
<evidence type="ECO:0000259" key="3">
    <source>
        <dbReference type="PROSITE" id="PS52035"/>
    </source>
</evidence>
<evidence type="ECO:0000313" key="4">
    <source>
        <dbReference type="EMBL" id="SLN53334.1"/>
    </source>
</evidence>
<evidence type="ECO:0000313" key="5">
    <source>
        <dbReference type="Proteomes" id="UP000193900"/>
    </source>
</evidence>
<proteinExistence type="inferred from homology"/>
<evidence type="ECO:0000256" key="1">
    <source>
        <dbReference type="ARBA" id="ARBA00001947"/>
    </source>
</evidence>
<dbReference type="Pfam" id="PF18027">
    <property type="entry name" value="Pepdidase_M14_N"/>
    <property type="match status" value="1"/>
</dbReference>
<dbReference type="EMBL" id="FWFZ01000010">
    <property type="protein sequence ID" value="SLN53334.1"/>
    <property type="molecule type" value="Genomic_DNA"/>
</dbReference>
<dbReference type="AlphaFoldDB" id="A0A1Y5T0T3"/>
<gene>
    <name evidence="4" type="ORF">ROA7023_02367</name>
</gene>
<dbReference type="Proteomes" id="UP000193900">
    <property type="component" value="Unassembled WGS sequence"/>
</dbReference>
<feature type="active site" description="Proton donor/acceptor" evidence="2">
    <location>
        <position position="348"/>
    </location>
</feature>
<protein>
    <submittedName>
        <fullName evidence="4">Zinc carboxypeptidase</fullName>
    </submittedName>
</protein>
<dbReference type="GO" id="GO:0006508">
    <property type="term" value="P:proteolysis"/>
    <property type="evidence" value="ECO:0007669"/>
    <property type="project" value="InterPro"/>
</dbReference>
<keyword evidence="5" id="KW-1185">Reference proteome</keyword>
<dbReference type="PANTHER" id="PTHR12756:SF11">
    <property type="entry name" value="CYTOSOLIC CARBOXYPEPTIDASE 1"/>
    <property type="match status" value="1"/>
</dbReference>
<dbReference type="Pfam" id="PF00246">
    <property type="entry name" value="Peptidase_M14"/>
    <property type="match status" value="1"/>
</dbReference>
<accession>A0A1Y5T0T3</accession>
<dbReference type="Gene3D" id="2.60.40.3120">
    <property type="match status" value="1"/>
</dbReference>
<name>A0A1Y5T0T3_9RHOB</name>
<sequence length="402" mass="43677">MRAPVQISAAIPCGRIEVLDASDPELIRLRVPPDPGTNFIGWYNFRASGVRGRTVTFVFEDVAEALAARMANREDYADKWTDTGPMVSEDGVSWRRIGADYDGRTFSFTLRPERDIVQICQFPPFGPERDAALVAAALAHPDAALREIGQSVDGRPLDLLTFGAGADKPALWIVARQHPSETQGGFLLEGLFERLLDPADATARMLLARAELNVVVNANPDGSALGLSRSNAARCNLNRAWVAPDPETTPEVAVIRAAMMDRGVDFFLDCHADGELRCNFIWPSENVPTWRSERWAPFRVFEVAWALATPDYETGHPYPGGCPAEPDLSMGWNWVGNHFPQALSVLLEQPFKDVTKAPVPSTGWSPDRARALGRSLVSPLLAVLPHLGGVSTSTGAATGTPG</sequence>
<comment type="similarity">
    <text evidence="2">Belongs to the peptidase M14 family.</text>
</comment>